<evidence type="ECO:0000256" key="5">
    <source>
        <dbReference type="SAM" id="Phobius"/>
    </source>
</evidence>
<keyword evidence="3 5" id="KW-1133">Transmembrane helix</keyword>
<reference evidence="6 7" key="1">
    <citation type="submission" date="2023-07" db="EMBL/GenBank/DDBJ databases">
        <title>Bacillus lucianemedeirus sp. nov, a new species isolated from an immunobiological production facility.</title>
        <authorList>
            <person name="Costa L.V."/>
            <person name="Miranda R.V.S.L."/>
            <person name="Brandao M.L.L."/>
            <person name="Reis C.M.F."/>
            <person name="Frazao A.M."/>
            <person name="Cruz F.V."/>
            <person name="Baio P.V.P."/>
            <person name="Veras J.F.C."/>
            <person name="Ramos J.N."/>
            <person name="Vieira V."/>
        </authorList>
    </citation>
    <scope>NUCLEOTIDE SEQUENCE [LARGE SCALE GENOMIC DNA]</scope>
    <source>
        <strain evidence="6 7">B190/17</strain>
    </source>
</reference>
<name>A0ABW8I923_9BACI</name>
<evidence type="ECO:0000256" key="2">
    <source>
        <dbReference type="ARBA" id="ARBA00022692"/>
    </source>
</evidence>
<evidence type="ECO:0000256" key="1">
    <source>
        <dbReference type="ARBA" id="ARBA00004141"/>
    </source>
</evidence>
<feature type="transmembrane region" description="Helical" evidence="5">
    <location>
        <begin position="200"/>
        <end position="222"/>
    </location>
</feature>
<sequence>MEEKKYVAEESASVQPAKLKSKSKFAILGPGIVLAATGVGAGDLVTAIVAGADFGISLAWAVFIGVFFKYILTEGVGRWTLATGQTILEGWRSLGMWTMGYFFVYVTLFGLIYGAAIATACGLIMYTMFPIMPLWAWAVLHSVAGFALIWFGRYKIFERVITVLIGIMFVAVVGSAIVILPSLGAIPSEALVPRIPDGSIYRILGIVGGVGGTMALAAYGYWIREKEWNDKSWIPVMRLDASIAYIITGLFTVSMMIIGTHFLYGSGIAFSGSEGLKDFLGLYGQNFGTTAKFALNIGFWAAAFSSLIGSWSGIPYLFADFVRVVKRKGEDKGNQSNPVSEKDPAYRAFLAWLTFPSLLLLIFNKPVSLVLLYAALGSAFLPFLAITLLLLLNSKEKVMPDYRNKWGHNATLVFIILVFIVLGVIEFL</sequence>
<comment type="caution">
    <text evidence="6">The sequence shown here is derived from an EMBL/GenBank/DDBJ whole genome shotgun (WGS) entry which is preliminary data.</text>
</comment>
<dbReference type="RefSeq" id="WP_404316125.1">
    <property type="nucleotide sequence ID" value="NZ_JAUIYO010000003.1"/>
</dbReference>
<keyword evidence="2 5" id="KW-0812">Transmembrane</keyword>
<dbReference type="PANTHER" id="PTHR11706:SF3">
    <property type="entry name" value="METAL ION TRANSPORT PROTEIN"/>
    <property type="match status" value="1"/>
</dbReference>
<gene>
    <name evidence="6" type="ORF">QYG89_07365</name>
</gene>
<keyword evidence="4 5" id="KW-0472">Membrane</keyword>
<proteinExistence type="predicted"/>
<feature type="transmembrane region" description="Helical" evidence="5">
    <location>
        <begin position="406"/>
        <end position="425"/>
    </location>
</feature>
<feature type="transmembrane region" description="Helical" evidence="5">
    <location>
        <begin position="370"/>
        <end position="394"/>
    </location>
</feature>
<evidence type="ECO:0000256" key="4">
    <source>
        <dbReference type="ARBA" id="ARBA00023136"/>
    </source>
</evidence>
<feature type="transmembrane region" description="Helical" evidence="5">
    <location>
        <begin position="297"/>
        <end position="318"/>
    </location>
</feature>
<dbReference type="Pfam" id="PF01566">
    <property type="entry name" value="Nramp"/>
    <property type="match status" value="1"/>
</dbReference>
<feature type="transmembrane region" description="Helical" evidence="5">
    <location>
        <begin position="160"/>
        <end position="180"/>
    </location>
</feature>
<organism evidence="6 7">
    <name type="scientific">Bacillus lumedeiriae</name>
    <dbReference type="NCBI Taxonomy" id="3058829"/>
    <lineage>
        <taxon>Bacteria</taxon>
        <taxon>Bacillati</taxon>
        <taxon>Bacillota</taxon>
        <taxon>Bacilli</taxon>
        <taxon>Bacillales</taxon>
        <taxon>Bacillaceae</taxon>
        <taxon>Bacillus</taxon>
    </lineage>
</organism>
<dbReference type="InterPro" id="IPR001046">
    <property type="entry name" value="NRAMP_fam"/>
</dbReference>
<evidence type="ECO:0000313" key="7">
    <source>
        <dbReference type="Proteomes" id="UP001619911"/>
    </source>
</evidence>
<dbReference type="Proteomes" id="UP001619911">
    <property type="component" value="Unassembled WGS sequence"/>
</dbReference>
<protein>
    <submittedName>
        <fullName evidence="6">Nramp family divalent metal transporter</fullName>
    </submittedName>
</protein>
<feature type="transmembrane region" description="Helical" evidence="5">
    <location>
        <begin position="102"/>
        <end position="128"/>
    </location>
</feature>
<keyword evidence="7" id="KW-1185">Reference proteome</keyword>
<feature type="transmembrane region" description="Helical" evidence="5">
    <location>
        <begin position="134"/>
        <end position="153"/>
    </location>
</feature>
<comment type="subcellular location">
    <subcellularLocation>
        <location evidence="1">Membrane</location>
        <topology evidence="1">Multi-pass membrane protein</topology>
    </subcellularLocation>
</comment>
<evidence type="ECO:0000256" key="3">
    <source>
        <dbReference type="ARBA" id="ARBA00022989"/>
    </source>
</evidence>
<dbReference type="NCBIfam" id="NF037982">
    <property type="entry name" value="Nramp_1"/>
    <property type="match status" value="1"/>
</dbReference>
<evidence type="ECO:0000313" key="6">
    <source>
        <dbReference type="EMBL" id="MFK2825505.1"/>
    </source>
</evidence>
<accession>A0ABW8I923</accession>
<feature type="transmembrane region" description="Helical" evidence="5">
    <location>
        <begin position="25"/>
        <end position="48"/>
    </location>
</feature>
<dbReference type="EMBL" id="JAUIYO010000003">
    <property type="protein sequence ID" value="MFK2825505.1"/>
    <property type="molecule type" value="Genomic_DNA"/>
</dbReference>
<dbReference type="PANTHER" id="PTHR11706">
    <property type="entry name" value="SOLUTE CARRIER PROTEIN FAMILY 11 MEMBER"/>
    <property type="match status" value="1"/>
</dbReference>
<feature type="transmembrane region" description="Helical" evidence="5">
    <location>
        <begin position="54"/>
        <end position="72"/>
    </location>
</feature>
<feature type="transmembrane region" description="Helical" evidence="5">
    <location>
        <begin position="243"/>
        <end position="264"/>
    </location>
</feature>